<evidence type="ECO:0000259" key="3">
    <source>
        <dbReference type="PROSITE" id="PS01124"/>
    </source>
</evidence>
<name>F2F9J3_SOLSS</name>
<gene>
    <name evidence="4" type="ordered locus">SSIL_3568</name>
</gene>
<evidence type="ECO:0000313" key="5">
    <source>
        <dbReference type="Proteomes" id="UP000006691"/>
    </source>
</evidence>
<dbReference type="AlphaFoldDB" id="F2F9J3"/>
<dbReference type="STRING" id="1002809.SSIL_3568"/>
<dbReference type="RefSeq" id="WP_014824862.1">
    <property type="nucleotide sequence ID" value="NC_018065.1"/>
</dbReference>
<evidence type="ECO:0000256" key="2">
    <source>
        <dbReference type="ARBA" id="ARBA00023163"/>
    </source>
</evidence>
<keyword evidence="5" id="KW-1185">Reference proteome</keyword>
<dbReference type="GO" id="GO:0043565">
    <property type="term" value="F:sequence-specific DNA binding"/>
    <property type="evidence" value="ECO:0007669"/>
    <property type="project" value="InterPro"/>
</dbReference>
<reference evidence="4 5" key="2">
    <citation type="journal article" date="2012" name="J. Biosci. Bioeng.">
        <title>Complete genome sequence and characterization of the N-acylhomoserine lactone-degrading gene of the potato leaf-associated Solibacillus silvestris.</title>
        <authorList>
            <person name="Morohoshi T."/>
            <person name="Tominaga Y."/>
            <person name="Someya N."/>
            <person name="Ikeda T."/>
        </authorList>
    </citation>
    <scope>NUCLEOTIDE SEQUENCE [LARGE SCALE GENOMIC DNA]</scope>
    <source>
        <strain evidence="4 5">StLB046</strain>
    </source>
</reference>
<dbReference type="PROSITE" id="PS01124">
    <property type="entry name" value="HTH_ARAC_FAMILY_2"/>
    <property type="match status" value="1"/>
</dbReference>
<dbReference type="Proteomes" id="UP000006691">
    <property type="component" value="Chromosome"/>
</dbReference>
<dbReference type="HOGENOM" id="CLU_3140759_0_0_9"/>
<keyword evidence="4" id="KW-0238">DNA-binding</keyword>
<dbReference type="KEGG" id="siv:SSIL_3568"/>
<sequence>MLKELNQVIEYIEDHLTDDLSLESIAHYAGCSDYHFRTVFFHLSGMTIK</sequence>
<dbReference type="PATRIC" id="fig|1002809.3.peg.3617"/>
<dbReference type="EMBL" id="AP012157">
    <property type="protein sequence ID" value="BAK17991.1"/>
    <property type="molecule type" value="Genomic_DNA"/>
</dbReference>
<feature type="domain" description="HTH araC/xylS-type" evidence="3">
    <location>
        <begin position="6"/>
        <end position="49"/>
    </location>
</feature>
<dbReference type="eggNOG" id="COG4977">
    <property type="taxonomic scope" value="Bacteria"/>
</dbReference>
<dbReference type="InterPro" id="IPR009057">
    <property type="entry name" value="Homeodomain-like_sf"/>
</dbReference>
<evidence type="ECO:0000313" key="4">
    <source>
        <dbReference type="EMBL" id="BAK17991.1"/>
    </source>
</evidence>
<organism evidence="4 5">
    <name type="scientific">Solibacillus silvestris (strain StLB046)</name>
    <name type="common">Bacillus silvestris</name>
    <dbReference type="NCBI Taxonomy" id="1002809"/>
    <lineage>
        <taxon>Bacteria</taxon>
        <taxon>Bacillati</taxon>
        <taxon>Bacillota</taxon>
        <taxon>Bacilli</taxon>
        <taxon>Bacillales</taxon>
        <taxon>Caryophanaceae</taxon>
        <taxon>Solibacillus</taxon>
    </lineage>
</organism>
<dbReference type="InterPro" id="IPR018060">
    <property type="entry name" value="HTH_AraC"/>
</dbReference>
<keyword evidence="2" id="KW-0804">Transcription</keyword>
<evidence type="ECO:0000256" key="1">
    <source>
        <dbReference type="ARBA" id="ARBA00023015"/>
    </source>
</evidence>
<dbReference type="Gene3D" id="1.10.10.60">
    <property type="entry name" value="Homeodomain-like"/>
    <property type="match status" value="1"/>
</dbReference>
<accession>F2F9J3</accession>
<protein>
    <submittedName>
        <fullName evidence="4">AraC-type DNA-binding domain-containing protein</fullName>
    </submittedName>
</protein>
<proteinExistence type="predicted"/>
<dbReference type="SUPFAM" id="SSF46689">
    <property type="entry name" value="Homeodomain-like"/>
    <property type="match status" value="1"/>
</dbReference>
<reference evidence="5" key="1">
    <citation type="submission" date="2011-04" db="EMBL/GenBank/DDBJ databases">
        <title>Genome sequence of Solibacillus silvestris StLB046.</title>
        <authorList>
            <person name="Morohoshi T."/>
            <person name="Someya N."/>
            <person name="Ikeda T."/>
        </authorList>
    </citation>
    <scope>NUCLEOTIDE SEQUENCE [LARGE SCALE GENOMIC DNA]</scope>
    <source>
        <strain evidence="5">StLB046</strain>
    </source>
</reference>
<dbReference type="GO" id="GO:0003700">
    <property type="term" value="F:DNA-binding transcription factor activity"/>
    <property type="evidence" value="ECO:0007669"/>
    <property type="project" value="InterPro"/>
</dbReference>
<keyword evidence="1" id="KW-0805">Transcription regulation</keyword>